<dbReference type="SUPFAM" id="SSF56784">
    <property type="entry name" value="HAD-like"/>
    <property type="match status" value="1"/>
</dbReference>
<protein>
    <submittedName>
        <fullName evidence="6">FkbH-like domain-containing protein</fullName>
    </submittedName>
</protein>
<keyword evidence="3" id="KW-0328">Glycosyltransferase</keyword>
<dbReference type="SUPFAM" id="SSF53448">
    <property type="entry name" value="Nucleotide-diphospho-sugar transferases"/>
    <property type="match status" value="1"/>
</dbReference>
<dbReference type="Proteomes" id="UP000182584">
    <property type="component" value="Unassembled WGS sequence"/>
</dbReference>
<dbReference type="GO" id="GO:0016757">
    <property type="term" value="F:glycosyltransferase activity"/>
    <property type="evidence" value="ECO:0007669"/>
    <property type="project" value="UniProtKB-KW"/>
</dbReference>
<dbReference type="InterPro" id="IPR010037">
    <property type="entry name" value="FkbH_domain"/>
</dbReference>
<accession>A0A1H9TUK4</accession>
<evidence type="ECO:0000256" key="1">
    <source>
        <dbReference type="ARBA" id="ARBA00004776"/>
    </source>
</evidence>
<evidence type="ECO:0000313" key="7">
    <source>
        <dbReference type="Proteomes" id="UP000182584"/>
    </source>
</evidence>
<dbReference type="Gene3D" id="3.40.50.1000">
    <property type="entry name" value="HAD superfamily/HAD-like"/>
    <property type="match status" value="1"/>
</dbReference>
<dbReference type="InterPro" id="IPR023214">
    <property type="entry name" value="HAD_sf"/>
</dbReference>
<evidence type="ECO:0000313" key="6">
    <source>
        <dbReference type="EMBL" id="SES00671.1"/>
    </source>
</evidence>
<feature type="domain" description="Glycosyltransferase 2-like" evidence="5">
    <location>
        <begin position="346"/>
        <end position="467"/>
    </location>
</feature>
<dbReference type="CDD" id="cd04186">
    <property type="entry name" value="GT_2_like_c"/>
    <property type="match status" value="1"/>
</dbReference>
<keyword evidence="4" id="KW-0808">Transferase</keyword>
<dbReference type="InterPro" id="IPR029044">
    <property type="entry name" value="Nucleotide-diphossugar_trans"/>
</dbReference>
<evidence type="ECO:0000256" key="2">
    <source>
        <dbReference type="ARBA" id="ARBA00006739"/>
    </source>
</evidence>
<evidence type="ECO:0000259" key="5">
    <source>
        <dbReference type="Pfam" id="PF00535"/>
    </source>
</evidence>
<dbReference type="InterPro" id="IPR036412">
    <property type="entry name" value="HAD-like_sf"/>
</dbReference>
<dbReference type="Pfam" id="PF00535">
    <property type="entry name" value="Glycos_transf_2"/>
    <property type="match status" value="1"/>
</dbReference>
<comment type="pathway">
    <text evidence="1">Cell wall biogenesis; cell wall polysaccharide biosynthesis.</text>
</comment>
<proteinExistence type="inferred from homology"/>
<dbReference type="AlphaFoldDB" id="A0A1H9TUK4"/>
<dbReference type="OrthoDB" id="9771846at2"/>
<reference evidence="6 7" key="1">
    <citation type="submission" date="2016-10" db="EMBL/GenBank/DDBJ databases">
        <authorList>
            <person name="de Groot N.N."/>
        </authorList>
    </citation>
    <scope>NUCLEOTIDE SEQUENCE [LARGE SCALE GENOMIC DNA]</scope>
    <source>
        <strain evidence="6 7">AR40</strain>
    </source>
</reference>
<dbReference type="Gene3D" id="3.90.550.10">
    <property type="entry name" value="Spore Coat Polysaccharide Biosynthesis Protein SpsA, Chain A"/>
    <property type="match status" value="1"/>
</dbReference>
<dbReference type="EMBL" id="FOGJ01000016">
    <property type="protein sequence ID" value="SES00671.1"/>
    <property type="molecule type" value="Genomic_DNA"/>
</dbReference>
<evidence type="ECO:0000256" key="4">
    <source>
        <dbReference type="ARBA" id="ARBA00022679"/>
    </source>
</evidence>
<sequence length="1279" mass="147701">MQTDKIFDLLIVVTPDDCKRMIPVYPRLLDNFDHGKVIFVGRPDIEQIVADSNLIAGKVSCKNEDDIILFDDVHQCIKKRLSSILNGQELPRRATGWYYQQFLKMQYAFECEDEYYMVWDGDTVPCHRISMFSPETDQPYLDLKYEYHPEYFDTMGKILPGFKKVIKGSFISEHMLYITEIMRELIQEIESNDAIPGTRFWEKIINAIEPDKIYDSAFSEFETYGTYIALKHPTAYKLREWHSFRLGAEFFDINTICTRDFEWLGRDFDAISFEKGQSVREDHRGLFDNPDYQQKLSAKKMLQLAQMEYTEGYKEIWDDSPEQTEVSNYTVGAFGNGSGSNNKTLIVIVSYNAINLMQNNIESIRNVLTPGTYQIVVVDNASTDGVDKWLQQQKDIIFVKNFENVGFGPACNQGVKASRGTEFEKADVFLLNNDTRLVFDALYYLKRALYSADDIGAVGSVSNYAGNKQQLDVEFDTVEEYIKFGETINVPMEDALLERVRLSGFSMLVRRNVWDEVGGFDEDFAPGYFEDDALSMEILKRGYRLKVVRNSFVYHAGSQSFIKTDYQTLLNNHHELFIQKYGFDILEYAYASGTAISQIPFSKESRFSVLQYGCGLGSDLKAIKSIFRNAETFGIEQNYKLNEIARKTEKVFGSIDELLEFFDEPSFNVFIIDKDKLAAMNESEQGVLSSLLVSDATVIIKNSEYEFFDYEKIKMIIWDMDETFWQGILSEGEVILPISNADLVRNITDHGVVNSISSKNDEIPVMDELERAGIADLFVFNNINWQDKGHQIAEKISTMGLRPENVLFIDDNPRNLEEAKYYADSLMTAMPDIIPYLTTFYARTIAGDKEHNRLEQYKLLEKKNEARSKSDSSEQFLKDSDIRVVINKDCLEHIDRIHELVMRSNQLNYTKNRDDKKILEKLLTNDWNDSAYIEAKDRFGNYGIIGFYCFDTRSRKMEHLLFSCRVLGMGIEQFIYNKLGCPEFEVKGDVAVELQKDASVDWITEDKEFERSERNASDNRVRILMKGPCDMDSIEPYLAGAAITSEFNFVNNEGFVTAGQNHSMHIWESANLEPAELQEIIDEVPFITADDFKTKLFENEYNVICYSLLPDCQAGLYKRKDKELYISFSSRNTPVTDPECKEGFINGSKPGHAFHFTEKIIDEFAENWEFVGVTPLELVFRNLDYIYDHVKGKPIIILLLGSEVDYEGDNEEFNGLSEYHRDFNPIIREFADDHDRMKVINLTDFVHSQEDYIDSVNHFSRNVYYNVAGEIVRYINENL</sequence>
<dbReference type="NCBIfam" id="TIGR01686">
    <property type="entry name" value="FkbH"/>
    <property type="match status" value="1"/>
</dbReference>
<comment type="similarity">
    <text evidence="2">Belongs to the glycosyltransferase 2 family.</text>
</comment>
<dbReference type="InterPro" id="IPR001173">
    <property type="entry name" value="Glyco_trans_2-like"/>
</dbReference>
<dbReference type="PANTHER" id="PTHR43179">
    <property type="entry name" value="RHAMNOSYLTRANSFERASE WBBL"/>
    <property type="match status" value="1"/>
</dbReference>
<evidence type="ECO:0000256" key="3">
    <source>
        <dbReference type="ARBA" id="ARBA00022676"/>
    </source>
</evidence>
<name>A0A1H9TUK4_BUTFI</name>
<dbReference type="PANTHER" id="PTHR43179:SF12">
    <property type="entry name" value="GALACTOFURANOSYLTRANSFERASE GLFT2"/>
    <property type="match status" value="1"/>
</dbReference>
<dbReference type="RefSeq" id="WP_074756735.1">
    <property type="nucleotide sequence ID" value="NZ_FOGJ01000016.1"/>
</dbReference>
<organism evidence="6 7">
    <name type="scientific">Butyrivibrio fibrisolvens</name>
    <dbReference type="NCBI Taxonomy" id="831"/>
    <lineage>
        <taxon>Bacteria</taxon>
        <taxon>Bacillati</taxon>
        <taxon>Bacillota</taxon>
        <taxon>Clostridia</taxon>
        <taxon>Lachnospirales</taxon>
        <taxon>Lachnospiraceae</taxon>
        <taxon>Butyrivibrio</taxon>
    </lineage>
</organism>
<gene>
    <name evidence="6" type="ORF">SAMN04487884_11619</name>
</gene>